<name>A0AAN4ZZE1_9RHOB</name>
<evidence type="ECO:0000313" key="7">
    <source>
        <dbReference type="Proteomes" id="UP000199541"/>
    </source>
</evidence>
<dbReference type="EMBL" id="BNAB01000008">
    <property type="protein sequence ID" value="GHE01981.1"/>
    <property type="molecule type" value="Genomic_DNA"/>
</dbReference>
<dbReference type="Pfam" id="PF22624">
    <property type="entry name" value="AASDHPPT_N"/>
    <property type="match status" value="1"/>
</dbReference>
<evidence type="ECO:0000256" key="2">
    <source>
        <dbReference type="ARBA" id="ARBA00022679"/>
    </source>
</evidence>
<dbReference type="InterPro" id="IPR050559">
    <property type="entry name" value="P-Pant_transferase_sf"/>
</dbReference>
<dbReference type="InterPro" id="IPR037143">
    <property type="entry name" value="4-PPantetheinyl_Trfase_dom_sf"/>
</dbReference>
<dbReference type="InterPro" id="IPR055066">
    <property type="entry name" value="AASDHPPT_N"/>
</dbReference>
<dbReference type="AlphaFoldDB" id="A0AAN4ZZE1"/>
<feature type="domain" description="4'-phosphopantetheinyl transferase N-terminal" evidence="4">
    <location>
        <begin position="19"/>
        <end position="92"/>
    </location>
</feature>
<keyword evidence="2 5" id="KW-0808">Transferase</keyword>
<accession>A0AAN4ZZE1</accession>
<dbReference type="Pfam" id="PF01648">
    <property type="entry name" value="ACPS"/>
    <property type="match status" value="1"/>
</dbReference>
<comment type="similarity">
    <text evidence="1">Belongs to the P-Pant transferase superfamily. Gsp/Sfp/HetI/AcpT family.</text>
</comment>
<feature type="domain" description="4'-phosphopantetheinyl transferase" evidence="3">
    <location>
        <begin position="99"/>
        <end position="184"/>
    </location>
</feature>
<reference evidence="5" key="1">
    <citation type="journal article" date="2014" name="Int. J. Syst. Evol. Microbiol.">
        <title>Complete genome sequence of Corynebacterium casei LMG S-19264T (=DSM 44701T), isolated from a smear-ripened cheese.</title>
        <authorList>
            <consortium name="US DOE Joint Genome Institute (JGI-PGF)"/>
            <person name="Walter F."/>
            <person name="Albersmeier A."/>
            <person name="Kalinowski J."/>
            <person name="Ruckert C."/>
        </authorList>
    </citation>
    <scope>NUCLEOTIDE SEQUENCE</scope>
    <source>
        <strain evidence="5">CGMCC 1.10859</strain>
    </source>
</reference>
<dbReference type="Proteomes" id="UP000634647">
    <property type="component" value="Unassembled WGS sequence"/>
</dbReference>
<evidence type="ECO:0000259" key="3">
    <source>
        <dbReference type="Pfam" id="PF01648"/>
    </source>
</evidence>
<dbReference type="PANTHER" id="PTHR12215">
    <property type="entry name" value="PHOSPHOPANTETHEINE TRANSFERASE"/>
    <property type="match status" value="1"/>
</dbReference>
<gene>
    <name evidence="5" type="ORF">GCM10008024_19760</name>
    <name evidence="6" type="ORF">SAMN05444006_10931</name>
</gene>
<dbReference type="GO" id="GO:0008897">
    <property type="term" value="F:holo-[acyl-carrier-protein] synthase activity"/>
    <property type="evidence" value="ECO:0007669"/>
    <property type="project" value="InterPro"/>
</dbReference>
<reference evidence="6 7" key="2">
    <citation type="submission" date="2016-10" db="EMBL/GenBank/DDBJ databases">
        <authorList>
            <person name="Varghese N."/>
            <person name="Submissions S."/>
        </authorList>
    </citation>
    <scope>NUCLEOTIDE SEQUENCE [LARGE SCALE GENOMIC DNA]</scope>
    <source>
        <strain evidence="6 7">DSM 24802</strain>
    </source>
</reference>
<dbReference type="EMBL" id="FNOB01000009">
    <property type="protein sequence ID" value="SDX02920.1"/>
    <property type="molecule type" value="Genomic_DNA"/>
</dbReference>
<protein>
    <submittedName>
        <fullName evidence="6">4'-phosphopantetheinyl transferase</fullName>
    </submittedName>
    <submittedName>
        <fullName evidence="5">Phosphopantetheine-protein transferase</fullName>
    </submittedName>
</protein>
<reference evidence="5" key="3">
    <citation type="submission" date="2023-06" db="EMBL/GenBank/DDBJ databases">
        <authorList>
            <person name="Sun Q."/>
            <person name="Zhou Y."/>
        </authorList>
    </citation>
    <scope>NUCLEOTIDE SEQUENCE</scope>
    <source>
        <strain evidence="5">CGMCC 1.10859</strain>
    </source>
</reference>
<evidence type="ECO:0000313" key="5">
    <source>
        <dbReference type="EMBL" id="GHE01981.1"/>
    </source>
</evidence>
<evidence type="ECO:0000256" key="1">
    <source>
        <dbReference type="ARBA" id="ARBA00010990"/>
    </source>
</evidence>
<dbReference type="GO" id="GO:0019878">
    <property type="term" value="P:lysine biosynthetic process via aminoadipic acid"/>
    <property type="evidence" value="ECO:0007669"/>
    <property type="project" value="TreeGrafter"/>
</dbReference>
<evidence type="ECO:0000313" key="6">
    <source>
        <dbReference type="EMBL" id="SDX02920.1"/>
    </source>
</evidence>
<sequence>MALRVDLFFWLLTAPGTGLSADEETRAARFVQPRDAAHYRAARGGLRRVLAGYTGRRPGDLRFDYGPQGKPFLADGPAFNLSHAGGWAALAVAHDTVDLGLDIEAHRPVEPAVAERFFAPAEIAALAPLSGAAWQVGFFRLWTRKEAVIKALGTGLSHPLDAFDVTLGPEARLLRIDGGRVADWLLQDLGPGAGMQGALAVRAAGRTVETRLCEGQLPLPG</sequence>
<dbReference type="Gene3D" id="3.90.470.20">
    <property type="entry name" value="4'-phosphopantetheinyl transferase domain"/>
    <property type="match status" value="1"/>
</dbReference>
<evidence type="ECO:0000259" key="4">
    <source>
        <dbReference type="Pfam" id="PF22624"/>
    </source>
</evidence>
<dbReference type="RefSeq" id="WP_051646218.1">
    <property type="nucleotide sequence ID" value="NZ_BNAB01000008.1"/>
</dbReference>
<organism evidence="5 8">
    <name type="scientific">Allgaiera indica</name>
    <dbReference type="NCBI Taxonomy" id="765699"/>
    <lineage>
        <taxon>Bacteria</taxon>
        <taxon>Pseudomonadati</taxon>
        <taxon>Pseudomonadota</taxon>
        <taxon>Alphaproteobacteria</taxon>
        <taxon>Rhodobacterales</taxon>
        <taxon>Paracoccaceae</taxon>
        <taxon>Allgaiera</taxon>
    </lineage>
</organism>
<proteinExistence type="inferred from homology"/>
<dbReference type="GO" id="GO:0000287">
    <property type="term" value="F:magnesium ion binding"/>
    <property type="evidence" value="ECO:0007669"/>
    <property type="project" value="InterPro"/>
</dbReference>
<comment type="caution">
    <text evidence="5">The sequence shown here is derived from an EMBL/GenBank/DDBJ whole genome shotgun (WGS) entry which is preliminary data.</text>
</comment>
<dbReference type="PANTHER" id="PTHR12215:SF10">
    <property type="entry name" value="L-AMINOADIPATE-SEMIALDEHYDE DEHYDROGENASE-PHOSPHOPANTETHEINYL TRANSFERASE"/>
    <property type="match status" value="1"/>
</dbReference>
<dbReference type="SUPFAM" id="SSF56214">
    <property type="entry name" value="4'-phosphopantetheinyl transferase"/>
    <property type="match status" value="2"/>
</dbReference>
<dbReference type="Proteomes" id="UP000199541">
    <property type="component" value="Unassembled WGS sequence"/>
</dbReference>
<keyword evidence="7" id="KW-1185">Reference proteome</keyword>
<evidence type="ECO:0000313" key="8">
    <source>
        <dbReference type="Proteomes" id="UP000634647"/>
    </source>
</evidence>
<dbReference type="InterPro" id="IPR008278">
    <property type="entry name" value="4-PPantetheinyl_Trfase_dom"/>
</dbReference>
<dbReference type="GO" id="GO:0005829">
    <property type="term" value="C:cytosol"/>
    <property type="evidence" value="ECO:0007669"/>
    <property type="project" value="TreeGrafter"/>
</dbReference>